<evidence type="ECO:0000256" key="4">
    <source>
        <dbReference type="ARBA" id="ARBA00022722"/>
    </source>
</evidence>
<dbReference type="GO" id="GO:0003677">
    <property type="term" value="F:DNA binding"/>
    <property type="evidence" value="ECO:0007669"/>
    <property type="project" value="UniProtKB-KW"/>
</dbReference>
<comment type="cofactor">
    <cofactor evidence="15">
        <name>Mg(2+)</name>
        <dbReference type="ChEBI" id="CHEBI:18420"/>
    </cofactor>
    <text evidence="15">Binds 2 Mg(2+) ions per monomer.</text>
</comment>
<feature type="binding site" evidence="15">
    <location>
        <position position="50"/>
    </location>
    <ligand>
        <name>Mg(2+)</name>
        <dbReference type="ChEBI" id="CHEBI:18420"/>
        <label>2</label>
    </ligand>
</feature>
<dbReference type="eggNOG" id="COG2925">
    <property type="taxonomic scope" value="Bacteria"/>
</dbReference>
<keyword evidence="19" id="KW-1185">Reference proteome</keyword>
<keyword evidence="7 18" id="KW-0378">Hydrolase</keyword>
<keyword evidence="8" id="KW-0269">Exonuclease</keyword>
<protein>
    <recommendedName>
        <fullName evidence="3">Exodeoxyribonuclease I</fullName>
        <ecNumber evidence="2">3.1.11.1</ecNumber>
    </recommendedName>
    <alternativeName>
        <fullName evidence="12">DNA deoxyribophosphodiesterase</fullName>
    </alternativeName>
</protein>
<dbReference type="Pfam" id="PF00929">
    <property type="entry name" value="RNase_T"/>
    <property type="match status" value="1"/>
</dbReference>
<evidence type="ECO:0000256" key="3">
    <source>
        <dbReference type="ARBA" id="ARBA00019900"/>
    </source>
</evidence>
<dbReference type="InterPro" id="IPR013620">
    <property type="entry name" value="Exonuc_1_SH3"/>
</dbReference>
<dbReference type="NCBIfam" id="NF008746">
    <property type="entry name" value="PRK11779.1"/>
    <property type="match status" value="1"/>
</dbReference>
<gene>
    <name evidence="18" type="ordered locus">Tola_1117</name>
</gene>
<dbReference type="InterPro" id="IPR034747">
    <property type="entry name" value="EXOI_SH3"/>
</dbReference>
<dbReference type="InterPro" id="IPR023607">
    <property type="entry name" value="Exodeoxyribonuclease_I"/>
</dbReference>
<dbReference type="CDD" id="cd06138">
    <property type="entry name" value="ExoI_N"/>
    <property type="match status" value="1"/>
</dbReference>
<dbReference type="GO" id="GO:0006281">
    <property type="term" value="P:DNA repair"/>
    <property type="evidence" value="ECO:0007669"/>
    <property type="project" value="UniProtKB-KW"/>
</dbReference>
<dbReference type="EMBL" id="CP001616">
    <property type="protein sequence ID" value="ACQ92743.1"/>
    <property type="molecule type" value="Genomic_DNA"/>
</dbReference>
<dbReference type="InterPro" id="IPR036397">
    <property type="entry name" value="RNaseH_sf"/>
</dbReference>
<dbReference type="PANTHER" id="PTHR11046:SF11">
    <property type="entry name" value="EXODEOXYRIBONUCLEASE I"/>
    <property type="match status" value="1"/>
</dbReference>
<evidence type="ECO:0000256" key="12">
    <source>
        <dbReference type="ARBA" id="ARBA00031220"/>
    </source>
</evidence>
<evidence type="ECO:0000256" key="7">
    <source>
        <dbReference type="ARBA" id="ARBA00022801"/>
    </source>
</evidence>
<evidence type="ECO:0000256" key="14">
    <source>
        <dbReference type="PIRSR" id="PIRSR000977-1"/>
    </source>
</evidence>
<dbReference type="FunFam" id="3.30.1520.20:FF:000001">
    <property type="entry name" value="Exodeoxyribonuclease I"/>
    <property type="match status" value="1"/>
</dbReference>
<feature type="binding site" evidence="15">
    <location>
        <position position="219"/>
    </location>
    <ligand>
        <name>Mg(2+)</name>
        <dbReference type="ChEBI" id="CHEBI:18420"/>
        <label>2</label>
    </ligand>
</feature>
<feature type="binding site" evidence="14">
    <location>
        <position position="198"/>
    </location>
    <ligand>
        <name>substrate</name>
    </ligand>
</feature>
<comment type="catalytic activity">
    <reaction evidence="1">
        <text>Exonucleolytic cleavage in the 3'- to 5'-direction to yield nucleoside 5'-phosphates.</text>
        <dbReference type="EC" id="3.1.11.1"/>
    </reaction>
</comment>
<evidence type="ECO:0000256" key="15">
    <source>
        <dbReference type="PIRSR" id="PIRSR000977-2"/>
    </source>
</evidence>
<proteinExistence type="predicted"/>
<dbReference type="PIRSF" id="PIRSF000977">
    <property type="entry name" value="Exodeoxyribonuclease_I"/>
    <property type="match status" value="1"/>
</dbReference>
<evidence type="ECO:0000256" key="11">
    <source>
        <dbReference type="ARBA" id="ARBA00023204"/>
    </source>
</evidence>
<dbReference type="Gene3D" id="1.20.1280.70">
    <property type="entry name" value="Exonuclease ExoI, domain 3"/>
    <property type="match status" value="1"/>
</dbReference>
<feature type="binding site" evidence="15">
    <location>
        <position position="48"/>
    </location>
    <ligand>
        <name>Mg(2+)</name>
        <dbReference type="ChEBI" id="CHEBI:18420"/>
        <label>1</label>
    </ligand>
</feature>
<dbReference type="PANTHER" id="PTHR11046">
    <property type="entry name" value="OLIGORIBONUCLEASE, MITOCHONDRIAL"/>
    <property type="match status" value="1"/>
</dbReference>
<evidence type="ECO:0000256" key="10">
    <source>
        <dbReference type="ARBA" id="ARBA00023125"/>
    </source>
</evidence>
<dbReference type="PROSITE" id="PS51784">
    <property type="entry name" value="EXOI_SH3"/>
    <property type="match status" value="1"/>
</dbReference>
<evidence type="ECO:0000256" key="2">
    <source>
        <dbReference type="ARBA" id="ARBA00012108"/>
    </source>
</evidence>
<dbReference type="InterPro" id="IPR022894">
    <property type="entry name" value="Oligoribonuclease"/>
</dbReference>
<dbReference type="FunFam" id="3.30.420.10:FF:000033">
    <property type="entry name" value="Exodeoxyribonuclease I"/>
    <property type="match status" value="1"/>
</dbReference>
<keyword evidence="10" id="KW-0238">DNA-binding</keyword>
<evidence type="ECO:0000313" key="19">
    <source>
        <dbReference type="Proteomes" id="UP000009073"/>
    </source>
</evidence>
<dbReference type="SUPFAM" id="SSF53098">
    <property type="entry name" value="Ribonuclease H-like"/>
    <property type="match status" value="1"/>
</dbReference>
<name>C4LDE7_TOLAT</name>
<dbReference type="Proteomes" id="UP000009073">
    <property type="component" value="Chromosome"/>
</dbReference>
<dbReference type="InterPro" id="IPR038649">
    <property type="entry name" value="EXOI_SH3_sf"/>
</dbReference>
<dbReference type="GO" id="GO:0000175">
    <property type="term" value="F:3'-5'-RNA exonuclease activity"/>
    <property type="evidence" value="ECO:0007669"/>
    <property type="project" value="InterPro"/>
</dbReference>
<dbReference type="Pfam" id="PF26016">
    <property type="entry name" value="ExoI_C"/>
    <property type="match status" value="1"/>
</dbReference>
<evidence type="ECO:0000256" key="8">
    <source>
        <dbReference type="ARBA" id="ARBA00022839"/>
    </source>
</evidence>
<evidence type="ECO:0000259" key="17">
    <source>
        <dbReference type="PROSITE" id="PS51785"/>
    </source>
</evidence>
<dbReference type="AlphaFoldDB" id="C4LDE7"/>
<dbReference type="InterPro" id="IPR058561">
    <property type="entry name" value="Exonuc_1_C"/>
</dbReference>
<evidence type="ECO:0000313" key="18">
    <source>
        <dbReference type="EMBL" id="ACQ92743.1"/>
    </source>
</evidence>
<feature type="domain" description="ExoI C-terminal" evidence="17">
    <location>
        <begin position="392"/>
        <end position="506"/>
    </location>
</feature>
<evidence type="ECO:0000259" key="16">
    <source>
        <dbReference type="PROSITE" id="PS51784"/>
    </source>
</evidence>
<organism evidence="18 19">
    <name type="scientific">Tolumonas auensis (strain DSM 9187 / NBRC 110442 / TA 4)</name>
    <dbReference type="NCBI Taxonomy" id="595494"/>
    <lineage>
        <taxon>Bacteria</taxon>
        <taxon>Pseudomonadati</taxon>
        <taxon>Pseudomonadota</taxon>
        <taxon>Gammaproteobacteria</taxon>
        <taxon>Aeromonadales</taxon>
        <taxon>Aeromonadaceae</taxon>
        <taxon>Tolumonas</taxon>
    </lineage>
</organism>
<accession>C4LDE7</accession>
<dbReference type="PROSITE" id="PS51785">
    <property type="entry name" value="EXOI_C"/>
    <property type="match status" value="1"/>
</dbReference>
<evidence type="ECO:0000256" key="1">
    <source>
        <dbReference type="ARBA" id="ARBA00000563"/>
    </source>
</evidence>
<keyword evidence="5 15" id="KW-0479">Metal-binding</keyword>
<sequence>MSLRPVSITVDWVFLLPDFIQNSLIKRFLATSGVILTAKTENTFLFHDYETFGIDPARDRPAQFAGIRTDADFNICGEPVVIYCQMSPDYLPAPEACLITGITPQIANQNGICEADFFRTIHQQFSQPATCVLGYNNIRFDDEFTRYGFYRNFLDPYAYSWQQGNSRWDLLDVARAFYALRPEGINWVYDAEGKPSFRLEKLSVANGIQHENAHDAMSDVYATIGLAKSLKQAQPRLFEYLSTHRGKNKLKNLIDIINIKPLVHVSGMFSAVQGCVSWIAPMAWHPTNNNAVIVIDLHKDLSPLLELNITELRERLYTRKDDITDGSPVPVKLIHINKCPVLAPASSLSEERAQELGINRDLCMQNLAVLRQNPQIREKLAGLFSDEYIPPANQDPEHMLYQGFFSEADRAAIDLIQQASAEQLAAGQYQFHDPRLPTLLFRYRARNYPHTLSPREQQQWQQFCVDALNSRAEPYLLRLEALLEGKVPGTREWNIIKALALYLQGK</sequence>
<feature type="domain" description="ExoI SH3-like" evidence="16">
    <location>
        <begin position="235"/>
        <end position="388"/>
    </location>
</feature>
<feature type="binding site" evidence="14">
    <location>
        <position position="50"/>
    </location>
    <ligand>
        <name>substrate</name>
    </ligand>
</feature>
<keyword evidence="9 15" id="KW-0460">Magnesium</keyword>
<evidence type="ECO:0000256" key="6">
    <source>
        <dbReference type="ARBA" id="ARBA00022763"/>
    </source>
</evidence>
<comment type="subunit">
    <text evidence="13">Monomer. Interacts with ssb (via C-terminus); this interaction stimulates the exonuclease activity by recruiting the enzyme to its substrate.</text>
</comment>
<reference evidence="19" key="1">
    <citation type="submission" date="2009-05" db="EMBL/GenBank/DDBJ databases">
        <title>Complete sequence of Tolumonas auensis DSM 9187.</title>
        <authorList>
            <consortium name="US DOE Joint Genome Institute"/>
            <person name="Lucas S."/>
            <person name="Copeland A."/>
            <person name="Lapidus A."/>
            <person name="Glavina del Rio T."/>
            <person name="Tice H."/>
            <person name="Bruce D."/>
            <person name="Goodwin L."/>
            <person name="Pitluck S."/>
            <person name="Chertkov O."/>
            <person name="Brettin T."/>
            <person name="Detter J.C."/>
            <person name="Han C."/>
            <person name="Larimer F."/>
            <person name="Land M."/>
            <person name="Hauser L."/>
            <person name="Kyrpides N."/>
            <person name="Mikhailova N."/>
            <person name="Spring S."/>
            <person name="Beller H."/>
        </authorList>
    </citation>
    <scope>NUCLEOTIDE SEQUENCE [LARGE SCALE GENOMIC DNA]</scope>
    <source>
        <strain evidence="19">DSM 9187 / TA4</strain>
    </source>
</reference>
<dbReference type="Pfam" id="PF08411">
    <property type="entry name" value="ExoI_SH3"/>
    <property type="match status" value="1"/>
</dbReference>
<dbReference type="KEGG" id="tau:Tola_1117"/>
<dbReference type="Gene3D" id="3.30.420.10">
    <property type="entry name" value="Ribonuclease H-like superfamily/Ribonuclease H"/>
    <property type="match status" value="1"/>
</dbReference>
<dbReference type="FunFam" id="1.20.1280.70:FF:000001">
    <property type="entry name" value="Exodeoxyribonuclease I"/>
    <property type="match status" value="1"/>
</dbReference>
<evidence type="ECO:0000256" key="9">
    <source>
        <dbReference type="ARBA" id="ARBA00022842"/>
    </source>
</evidence>
<keyword evidence="4" id="KW-0540">Nuclease</keyword>
<dbReference type="Gene3D" id="3.30.1520.20">
    <property type="entry name" value="Exonuclease ExoI, domain 2"/>
    <property type="match status" value="1"/>
</dbReference>
<keyword evidence="6" id="KW-0227">DNA damage</keyword>
<dbReference type="InterPro" id="IPR013520">
    <property type="entry name" value="Ribonucl_H"/>
</dbReference>
<dbReference type="GO" id="GO:0046872">
    <property type="term" value="F:metal ion binding"/>
    <property type="evidence" value="ECO:0007669"/>
    <property type="project" value="UniProtKB-KW"/>
</dbReference>
<dbReference type="GO" id="GO:0008310">
    <property type="term" value="F:single-stranded DNA 3'-5' DNA exonuclease activity"/>
    <property type="evidence" value="ECO:0007669"/>
    <property type="project" value="UniProtKB-EC"/>
</dbReference>
<dbReference type="InterPro" id="IPR012337">
    <property type="entry name" value="RNaseH-like_sf"/>
</dbReference>
<reference evidence="18 19" key="2">
    <citation type="journal article" date="2011" name="Stand. Genomic Sci.">
        <title>Complete genome sequence of Tolumonas auensis type strain (TA 4).</title>
        <authorList>
            <person name="Chertkov O."/>
            <person name="Copeland A."/>
            <person name="Lucas S."/>
            <person name="Lapidus A."/>
            <person name="Berry K.W."/>
            <person name="Detter J.C."/>
            <person name="Del Rio T.G."/>
            <person name="Hammon N."/>
            <person name="Dalin E."/>
            <person name="Tice H."/>
            <person name="Pitluck S."/>
            <person name="Richardson P."/>
            <person name="Bruce D."/>
            <person name="Goodwin L."/>
            <person name="Han C."/>
            <person name="Tapia R."/>
            <person name="Saunders E."/>
            <person name="Schmutz J."/>
            <person name="Brettin T."/>
            <person name="Larimer F."/>
            <person name="Land M."/>
            <person name="Hauser L."/>
            <person name="Spring S."/>
            <person name="Rohde M."/>
            <person name="Kyrpides N.C."/>
            <person name="Ivanova N."/>
            <person name="Goker M."/>
            <person name="Beller H.R."/>
            <person name="Klenk H.P."/>
            <person name="Woyke T."/>
        </authorList>
    </citation>
    <scope>NUCLEOTIDE SEQUENCE [LARGE SCALE GENOMIC DNA]</scope>
    <source>
        <strain evidence="19">DSM 9187 / TA4</strain>
    </source>
</reference>
<dbReference type="EC" id="3.1.11.1" evidence="2"/>
<evidence type="ECO:0000256" key="13">
    <source>
        <dbReference type="ARBA" id="ARBA00046792"/>
    </source>
</evidence>
<evidence type="ECO:0000256" key="5">
    <source>
        <dbReference type="ARBA" id="ARBA00022723"/>
    </source>
</evidence>
<keyword evidence="11" id="KW-0234">DNA repair</keyword>
<dbReference type="Gene3D" id="1.10.287.1240">
    <property type="match status" value="1"/>
</dbReference>
<dbReference type="STRING" id="595494.Tola_1117"/>
<dbReference type="HOGENOM" id="CLU_043508_1_1_6"/>